<dbReference type="GO" id="GO:0045943">
    <property type="term" value="P:positive regulation of transcription by RNA polymerase I"/>
    <property type="evidence" value="ECO:0007669"/>
    <property type="project" value="TreeGrafter"/>
</dbReference>
<dbReference type="GO" id="GO:0032040">
    <property type="term" value="C:small-subunit processome"/>
    <property type="evidence" value="ECO:0007669"/>
    <property type="project" value="TreeGrafter"/>
</dbReference>
<proteinExistence type="inferred from homology"/>
<evidence type="ECO:0000313" key="2">
    <source>
        <dbReference type="EMBL" id="VDK30528.1"/>
    </source>
</evidence>
<protein>
    <recommendedName>
        <fullName evidence="1">HEAT repeat-containing protein 1</fullName>
    </recommendedName>
</protein>
<keyword evidence="1" id="KW-0687">Ribonucleoprotein</keyword>
<dbReference type="GO" id="GO:0030515">
    <property type="term" value="F:snoRNA binding"/>
    <property type="evidence" value="ECO:0007669"/>
    <property type="project" value="TreeGrafter"/>
</dbReference>
<keyword evidence="3" id="KW-1185">Reference proteome</keyword>
<comment type="function">
    <text evidence="1">Involved in nucleolar processing of pre-18S ribosomal RNA.</text>
</comment>
<dbReference type="GO" id="GO:0030686">
    <property type="term" value="C:90S preribosome"/>
    <property type="evidence" value="ECO:0007669"/>
    <property type="project" value="TreeGrafter"/>
</dbReference>
<dbReference type="WBParaSite" id="ASIM_0000824201-mRNA-1">
    <property type="protein sequence ID" value="ASIM_0000824201-mRNA-1"/>
    <property type="gene ID" value="ASIM_0000824201"/>
</dbReference>
<keyword evidence="1" id="KW-0539">Nucleus</keyword>
<keyword evidence="1" id="KW-0690">Ribosome biogenesis</keyword>
<evidence type="ECO:0000256" key="1">
    <source>
        <dbReference type="RuleBase" id="RU367065"/>
    </source>
</evidence>
<name>A0A0M3JKR6_ANISI</name>
<reference evidence="2 3" key="2">
    <citation type="submission" date="2018-11" db="EMBL/GenBank/DDBJ databases">
        <authorList>
            <consortium name="Pathogen Informatics"/>
        </authorList>
    </citation>
    <scope>NUCLEOTIDE SEQUENCE [LARGE SCALE GENOMIC DNA]</scope>
</reference>
<dbReference type="AlphaFoldDB" id="A0A0M3JKR6"/>
<dbReference type="GO" id="GO:0000462">
    <property type="term" value="P:maturation of SSU-rRNA from tricistronic rRNA transcript (SSU-rRNA, 5.8S rRNA, LSU-rRNA)"/>
    <property type="evidence" value="ECO:0007669"/>
    <property type="project" value="TreeGrafter"/>
</dbReference>
<evidence type="ECO:0000313" key="4">
    <source>
        <dbReference type="WBParaSite" id="ASIM_0000824201-mRNA-1"/>
    </source>
</evidence>
<comment type="subcellular location">
    <subcellularLocation>
        <location evidence="1">Nucleus</location>
        <location evidence="1">Nucleolus</location>
    </subcellularLocation>
</comment>
<reference evidence="4" key="1">
    <citation type="submission" date="2017-02" db="UniProtKB">
        <authorList>
            <consortium name="WormBaseParasite"/>
        </authorList>
    </citation>
    <scope>IDENTIFICATION</scope>
</reference>
<dbReference type="Proteomes" id="UP000267096">
    <property type="component" value="Unassembled WGS sequence"/>
</dbReference>
<comment type="similarity">
    <text evidence="1">Belongs to the HEATR1/UTP10 family.</text>
</comment>
<accession>A0A0M3JKR6</accession>
<keyword evidence="1" id="KW-0698">rRNA processing</keyword>
<sequence>MLLYRCKKGSIGVIDTNALIILSLSLIEKCARHHEFFVEERAQLVIDSVVNELENTTVQGHQQRCIPYLADCLLQIIDCHNEMITETVNKIMLKTRNTSHKVYINCVVWFI</sequence>
<dbReference type="InterPro" id="IPR040191">
    <property type="entry name" value="UTP10"/>
</dbReference>
<dbReference type="EMBL" id="UYRR01020598">
    <property type="protein sequence ID" value="VDK30528.1"/>
    <property type="molecule type" value="Genomic_DNA"/>
</dbReference>
<gene>
    <name evidence="2" type="ORF">ASIM_LOCUS7995</name>
</gene>
<dbReference type="GO" id="GO:0034455">
    <property type="term" value="C:t-UTP complex"/>
    <property type="evidence" value="ECO:0007669"/>
    <property type="project" value="TreeGrafter"/>
</dbReference>
<dbReference type="PANTHER" id="PTHR13457">
    <property type="entry name" value="BAP28"/>
    <property type="match status" value="1"/>
</dbReference>
<organism evidence="4">
    <name type="scientific">Anisakis simplex</name>
    <name type="common">Herring worm</name>
    <dbReference type="NCBI Taxonomy" id="6269"/>
    <lineage>
        <taxon>Eukaryota</taxon>
        <taxon>Metazoa</taxon>
        <taxon>Ecdysozoa</taxon>
        <taxon>Nematoda</taxon>
        <taxon>Chromadorea</taxon>
        <taxon>Rhabditida</taxon>
        <taxon>Spirurina</taxon>
        <taxon>Ascaridomorpha</taxon>
        <taxon>Ascaridoidea</taxon>
        <taxon>Anisakidae</taxon>
        <taxon>Anisakis</taxon>
        <taxon>Anisakis simplex complex</taxon>
    </lineage>
</organism>
<evidence type="ECO:0000313" key="3">
    <source>
        <dbReference type="Proteomes" id="UP000267096"/>
    </source>
</evidence>
<dbReference type="PANTHER" id="PTHR13457:SF1">
    <property type="entry name" value="HEAT REPEAT-CONTAINING PROTEIN 1"/>
    <property type="match status" value="1"/>
</dbReference>
<dbReference type="OrthoDB" id="5797127at2759"/>